<dbReference type="AlphaFoldDB" id="A0A6J4V1R2"/>
<proteinExistence type="predicted"/>
<dbReference type="EMBL" id="CADCWO010000058">
    <property type="protein sequence ID" value="CAA9564779.1"/>
    <property type="molecule type" value="Genomic_DNA"/>
</dbReference>
<organism evidence="1">
    <name type="scientific">uncultured Synechococcales cyanobacterium</name>
    <dbReference type="NCBI Taxonomy" id="1936017"/>
    <lineage>
        <taxon>Bacteria</taxon>
        <taxon>Bacillati</taxon>
        <taxon>Cyanobacteriota</taxon>
        <taxon>Cyanophyceae</taxon>
        <taxon>Synechococcales</taxon>
        <taxon>environmental samples</taxon>
    </lineage>
</organism>
<evidence type="ECO:0000313" key="1">
    <source>
        <dbReference type="EMBL" id="CAA9564779.1"/>
    </source>
</evidence>
<accession>A0A6J4V1R2</accession>
<gene>
    <name evidence="1" type="ORF">AVDCRST_MAG81-953</name>
</gene>
<name>A0A6J4V1R2_9CYAN</name>
<reference evidence="1" key="1">
    <citation type="submission" date="2020-02" db="EMBL/GenBank/DDBJ databases">
        <authorList>
            <person name="Meier V. D."/>
        </authorList>
    </citation>
    <scope>NUCLEOTIDE SEQUENCE</scope>
    <source>
        <strain evidence="1">AVDCRST_MAG81</strain>
    </source>
</reference>
<protein>
    <submittedName>
        <fullName evidence="1">Uncharacterized protein</fullName>
    </submittedName>
</protein>
<sequence length="83" mass="9907">MFFIRQKDTDHVTQQVTHEIKRIQHFGMLDFEALKGLISEDDYEASVVEWSKKGTKKWYHMTLDAFVKLMHEVQCQTTWSICI</sequence>